<gene>
    <name evidence="1" type="ORF">S12H4_14608</name>
</gene>
<comment type="caution">
    <text evidence="1">The sequence shown here is derived from an EMBL/GenBank/DDBJ whole genome shotgun (WGS) entry which is preliminary data.</text>
</comment>
<dbReference type="AlphaFoldDB" id="X1RR10"/>
<accession>X1RR10</accession>
<proteinExistence type="predicted"/>
<reference evidence="1" key="1">
    <citation type="journal article" date="2014" name="Front. Microbiol.">
        <title>High frequency of phylogenetically diverse reductive dehalogenase-homologous genes in deep subseafloor sedimentary metagenomes.</title>
        <authorList>
            <person name="Kawai M."/>
            <person name="Futagami T."/>
            <person name="Toyoda A."/>
            <person name="Takaki Y."/>
            <person name="Nishi S."/>
            <person name="Hori S."/>
            <person name="Arai W."/>
            <person name="Tsubouchi T."/>
            <person name="Morono Y."/>
            <person name="Uchiyama I."/>
            <person name="Ito T."/>
            <person name="Fujiyama A."/>
            <person name="Inagaki F."/>
            <person name="Takami H."/>
        </authorList>
    </citation>
    <scope>NUCLEOTIDE SEQUENCE</scope>
    <source>
        <strain evidence="1">Expedition CK06-06</strain>
    </source>
</reference>
<feature type="non-terminal residue" evidence="1">
    <location>
        <position position="1"/>
    </location>
</feature>
<name>X1RR10_9ZZZZ</name>
<evidence type="ECO:0000313" key="1">
    <source>
        <dbReference type="EMBL" id="GAI83152.1"/>
    </source>
</evidence>
<dbReference type="InterPro" id="IPR003748">
    <property type="entry name" value="DUF169"/>
</dbReference>
<protein>
    <submittedName>
        <fullName evidence="1">Uncharacterized protein</fullName>
    </submittedName>
</protein>
<dbReference type="EMBL" id="BARW01006970">
    <property type="protein sequence ID" value="GAI83152.1"/>
    <property type="molecule type" value="Genomic_DNA"/>
</dbReference>
<dbReference type="Pfam" id="PF02596">
    <property type="entry name" value="DUF169"/>
    <property type="match status" value="1"/>
</dbReference>
<sequence length="210" mass="23716">PVNLGLKEPETGVEMNIIPLFDELNHGIFIFNIGKNNKNHPFQSAFDNPDAVTLVGTPENIAKSVEVIGLENFTKDYIKQLEISAVSLFSNEDILTKKERRKRKRHLRSLKFINWLFASKLISNKPMIKFITKMMTKYPFVKIMDGFLRKFGTGSCLCYGAAAIPYVTQKANITFADSGSIGWGGLSNKDMFLGLPYNLYETLEPNIIID</sequence>
<organism evidence="1">
    <name type="scientific">marine sediment metagenome</name>
    <dbReference type="NCBI Taxonomy" id="412755"/>
    <lineage>
        <taxon>unclassified sequences</taxon>
        <taxon>metagenomes</taxon>
        <taxon>ecological metagenomes</taxon>
    </lineage>
</organism>